<comment type="caution">
    <text evidence="2">The sequence shown here is derived from an EMBL/GenBank/DDBJ whole genome shotgun (WGS) entry which is preliminary data.</text>
</comment>
<dbReference type="Proteomes" id="UP000499080">
    <property type="component" value="Unassembled WGS sequence"/>
</dbReference>
<dbReference type="InterPro" id="IPR005135">
    <property type="entry name" value="Endo/exonuclease/phosphatase"/>
</dbReference>
<keyword evidence="3" id="KW-1185">Reference proteome</keyword>
<organism evidence="2 3">
    <name type="scientific">Araneus ventricosus</name>
    <name type="common">Orbweaver spider</name>
    <name type="synonym">Epeira ventricosa</name>
    <dbReference type="NCBI Taxonomy" id="182803"/>
    <lineage>
        <taxon>Eukaryota</taxon>
        <taxon>Metazoa</taxon>
        <taxon>Ecdysozoa</taxon>
        <taxon>Arthropoda</taxon>
        <taxon>Chelicerata</taxon>
        <taxon>Arachnida</taxon>
        <taxon>Araneae</taxon>
        <taxon>Araneomorphae</taxon>
        <taxon>Entelegynae</taxon>
        <taxon>Araneoidea</taxon>
        <taxon>Araneidae</taxon>
        <taxon>Araneus</taxon>
    </lineage>
</organism>
<accession>A0A4Y2D3H8</accession>
<sequence>MLVRSITAHVVAVELSMGGDHITVVAFYFPPSLAQSCLVRELEGVCDSLSNRFLLLAGDANTRSTLWGPAVQDHRHHDEGGPLIDFILAMNLYIRNDSASPPTFETDRGQSWIDITMSSQPLVPRKGKWEVSRTLLSDHNFITFSLTGSSSATNVSGPFRLGFR</sequence>
<name>A0A4Y2D3H8_ARAVE</name>
<reference evidence="2 3" key="1">
    <citation type="journal article" date="2019" name="Sci. Rep.">
        <title>Orb-weaving spider Araneus ventricosus genome elucidates the spidroin gene catalogue.</title>
        <authorList>
            <person name="Kono N."/>
            <person name="Nakamura H."/>
            <person name="Ohtoshi R."/>
            <person name="Moran D.A.P."/>
            <person name="Shinohara A."/>
            <person name="Yoshida Y."/>
            <person name="Fujiwara M."/>
            <person name="Mori M."/>
            <person name="Tomita M."/>
            <person name="Arakawa K."/>
        </authorList>
    </citation>
    <scope>NUCLEOTIDE SEQUENCE [LARGE SCALE GENOMIC DNA]</scope>
</reference>
<dbReference type="AlphaFoldDB" id="A0A4Y2D3H8"/>
<dbReference type="InterPro" id="IPR036691">
    <property type="entry name" value="Endo/exonu/phosph_ase_sf"/>
</dbReference>
<dbReference type="OrthoDB" id="6437038at2759"/>
<proteinExistence type="predicted"/>
<evidence type="ECO:0000313" key="3">
    <source>
        <dbReference type="Proteomes" id="UP000499080"/>
    </source>
</evidence>
<dbReference type="GO" id="GO:0003824">
    <property type="term" value="F:catalytic activity"/>
    <property type="evidence" value="ECO:0007669"/>
    <property type="project" value="InterPro"/>
</dbReference>
<dbReference type="EMBL" id="BGPR01000289">
    <property type="protein sequence ID" value="GBM10686.1"/>
    <property type="molecule type" value="Genomic_DNA"/>
</dbReference>
<dbReference type="Pfam" id="PF14529">
    <property type="entry name" value="Exo_endo_phos_2"/>
    <property type="match status" value="1"/>
</dbReference>
<feature type="domain" description="Endonuclease/exonuclease/phosphatase" evidence="1">
    <location>
        <begin position="22"/>
        <end position="142"/>
    </location>
</feature>
<dbReference type="Gene3D" id="3.60.10.10">
    <property type="entry name" value="Endonuclease/exonuclease/phosphatase"/>
    <property type="match status" value="1"/>
</dbReference>
<dbReference type="SUPFAM" id="SSF56219">
    <property type="entry name" value="DNase I-like"/>
    <property type="match status" value="1"/>
</dbReference>
<gene>
    <name evidence="2" type="ORF">AVEN_7955_1</name>
</gene>
<evidence type="ECO:0000259" key="1">
    <source>
        <dbReference type="Pfam" id="PF14529"/>
    </source>
</evidence>
<protein>
    <recommendedName>
        <fullName evidence="1">Endonuclease/exonuclease/phosphatase domain-containing protein</fullName>
    </recommendedName>
</protein>
<evidence type="ECO:0000313" key="2">
    <source>
        <dbReference type="EMBL" id="GBM10686.1"/>
    </source>
</evidence>